<dbReference type="EMBL" id="JAODUP010000419">
    <property type="protein sequence ID" value="KAK2150188.1"/>
    <property type="molecule type" value="Genomic_DNA"/>
</dbReference>
<reference evidence="2" key="1">
    <citation type="journal article" date="2023" name="Mol. Biol. Evol.">
        <title>Third-Generation Sequencing Reveals the Adaptive Role of the Epigenome in Three Deep-Sea Polychaetes.</title>
        <authorList>
            <person name="Perez M."/>
            <person name="Aroh O."/>
            <person name="Sun Y."/>
            <person name="Lan Y."/>
            <person name="Juniper S.K."/>
            <person name="Young C.R."/>
            <person name="Angers B."/>
            <person name="Qian P.Y."/>
        </authorList>
    </citation>
    <scope>NUCLEOTIDE SEQUENCE</scope>
    <source>
        <strain evidence="2">P08H-3</strain>
    </source>
</reference>
<name>A0AAD9MZS4_9ANNE</name>
<evidence type="ECO:0000313" key="3">
    <source>
        <dbReference type="Proteomes" id="UP001208570"/>
    </source>
</evidence>
<keyword evidence="3" id="KW-1185">Reference proteome</keyword>
<sequence length="170" mass="18603">MGTAESGNLNLANSKSLDLQVLGTDFTAKFQSGSYKQVRISDQVSSIVEVKNPDQPDDLSGYFFTWFCYQYEVESGWAKDNVKLPSDADRIAIPSDDSRMGDNLGGCFNTGPGMLLVSDDYSNTLVLNTSFLLVNQTFVIEVIVNKNGNSATTKTMIAVESVPFVEVDMQ</sequence>
<dbReference type="AlphaFoldDB" id="A0AAD9MZS4"/>
<dbReference type="Proteomes" id="UP001208570">
    <property type="component" value="Unassembled WGS sequence"/>
</dbReference>
<gene>
    <name evidence="2" type="ORF">LSH36_419g03031</name>
</gene>
<feature type="domain" description="PKD/REJ-like" evidence="1">
    <location>
        <begin position="11"/>
        <end position="167"/>
    </location>
</feature>
<proteinExistence type="predicted"/>
<comment type="caution">
    <text evidence="2">The sequence shown here is derived from an EMBL/GenBank/DDBJ whole genome shotgun (WGS) entry which is preliminary data.</text>
</comment>
<organism evidence="2 3">
    <name type="scientific">Paralvinella palmiformis</name>
    <dbReference type="NCBI Taxonomy" id="53620"/>
    <lineage>
        <taxon>Eukaryota</taxon>
        <taxon>Metazoa</taxon>
        <taxon>Spiralia</taxon>
        <taxon>Lophotrochozoa</taxon>
        <taxon>Annelida</taxon>
        <taxon>Polychaeta</taxon>
        <taxon>Sedentaria</taxon>
        <taxon>Canalipalpata</taxon>
        <taxon>Terebellida</taxon>
        <taxon>Terebelliformia</taxon>
        <taxon>Alvinellidae</taxon>
        <taxon>Paralvinella</taxon>
    </lineage>
</organism>
<evidence type="ECO:0000259" key="1">
    <source>
        <dbReference type="Pfam" id="PF02010"/>
    </source>
</evidence>
<protein>
    <recommendedName>
        <fullName evidence="1">PKD/REJ-like domain-containing protein</fullName>
    </recommendedName>
</protein>
<dbReference type="Pfam" id="PF02010">
    <property type="entry name" value="REJ"/>
    <property type="match status" value="1"/>
</dbReference>
<accession>A0AAD9MZS4</accession>
<evidence type="ECO:0000313" key="2">
    <source>
        <dbReference type="EMBL" id="KAK2150188.1"/>
    </source>
</evidence>
<dbReference type="InterPro" id="IPR002859">
    <property type="entry name" value="PKD/REJ-like"/>
</dbReference>